<dbReference type="RefSeq" id="XP_012766774.1">
    <property type="nucleotide sequence ID" value="XM_012911320.1"/>
</dbReference>
<sequence>MSQCQCNSSSESCSGSSCTCCAGCCPKCISKDGCSQCKSRITGENKCNPSTCPRCKNKWFCECTCCPKKHAWICISILIVFITVVSCYYFGLLNITSQKLSNILPTSQRSSYRGLS</sequence>
<protein>
    <submittedName>
        <fullName evidence="2">Uncharacterized protein</fullName>
    </submittedName>
</protein>
<keyword evidence="1" id="KW-0812">Transmembrane</keyword>
<evidence type="ECO:0000313" key="2">
    <source>
        <dbReference type="EMBL" id="CDR94588.1"/>
    </source>
</evidence>
<dbReference type="VEuPathDB" id="PiroplasmaDB:BBBOND_0108860"/>
<gene>
    <name evidence="2" type="ORF">BBBOND_0108860</name>
</gene>
<name>A0A061D1R4_BABBI</name>
<dbReference type="Proteomes" id="UP000033188">
    <property type="component" value="Chromosome 1"/>
</dbReference>
<feature type="transmembrane region" description="Helical" evidence="1">
    <location>
        <begin position="70"/>
        <end position="91"/>
    </location>
</feature>
<proteinExistence type="predicted"/>
<accession>A0A061D1R4</accession>
<organism evidence="2 3">
    <name type="scientific">Babesia bigemina</name>
    <dbReference type="NCBI Taxonomy" id="5866"/>
    <lineage>
        <taxon>Eukaryota</taxon>
        <taxon>Sar</taxon>
        <taxon>Alveolata</taxon>
        <taxon>Apicomplexa</taxon>
        <taxon>Aconoidasida</taxon>
        <taxon>Piroplasmida</taxon>
        <taxon>Babesiidae</taxon>
        <taxon>Babesia</taxon>
    </lineage>
</organism>
<reference evidence="3" key="1">
    <citation type="journal article" date="2014" name="Nucleic Acids Res.">
        <title>The evolutionary dynamics of variant antigen genes in Babesia reveal a history of genomic innovation underlying host-parasite interaction.</title>
        <authorList>
            <person name="Jackson A.P."/>
            <person name="Otto T.D."/>
            <person name="Darby A."/>
            <person name="Ramaprasad A."/>
            <person name="Xia D."/>
            <person name="Echaide I.E."/>
            <person name="Farber M."/>
            <person name="Gahlot S."/>
            <person name="Gamble J."/>
            <person name="Gupta D."/>
            <person name="Gupta Y."/>
            <person name="Jackson L."/>
            <person name="Malandrin L."/>
            <person name="Malas T.B."/>
            <person name="Moussa E."/>
            <person name="Nair M."/>
            <person name="Reid A.J."/>
            <person name="Sanders M."/>
            <person name="Sharma J."/>
            <person name="Tracey A."/>
            <person name="Quail M.A."/>
            <person name="Weir W."/>
            <person name="Wastling J.M."/>
            <person name="Hall N."/>
            <person name="Willadsen P."/>
            <person name="Lingelbach K."/>
            <person name="Shiels B."/>
            <person name="Tait A."/>
            <person name="Berriman M."/>
            <person name="Allred D.R."/>
            <person name="Pain A."/>
        </authorList>
    </citation>
    <scope>NUCLEOTIDE SEQUENCE [LARGE SCALE GENOMIC DNA]</scope>
    <source>
        <strain evidence="3">Bond</strain>
    </source>
</reference>
<dbReference type="EMBL" id="LK391707">
    <property type="protein sequence ID" value="CDR94588.1"/>
    <property type="molecule type" value="Genomic_DNA"/>
</dbReference>
<evidence type="ECO:0000313" key="3">
    <source>
        <dbReference type="Proteomes" id="UP000033188"/>
    </source>
</evidence>
<dbReference type="KEGG" id="bbig:BBBOND_0108860"/>
<dbReference type="GeneID" id="24563129"/>
<keyword evidence="1" id="KW-0472">Membrane</keyword>
<keyword evidence="3" id="KW-1185">Reference proteome</keyword>
<evidence type="ECO:0000256" key="1">
    <source>
        <dbReference type="SAM" id="Phobius"/>
    </source>
</evidence>
<dbReference type="AlphaFoldDB" id="A0A061D1R4"/>
<keyword evidence="1" id="KW-1133">Transmembrane helix</keyword>